<dbReference type="PANTHER" id="PTHR11938">
    <property type="entry name" value="FAD NADPH DEHYDROGENASE/OXIDOREDUCTASE"/>
    <property type="match status" value="1"/>
</dbReference>
<dbReference type="InterPro" id="IPR050711">
    <property type="entry name" value="ET-N_metabolism_enzyme"/>
</dbReference>
<accession>A0A0F9AL94</accession>
<dbReference type="GO" id="GO:0051538">
    <property type="term" value="F:3 iron, 4 sulfur cluster binding"/>
    <property type="evidence" value="ECO:0007669"/>
    <property type="project" value="UniProtKB-KW"/>
</dbReference>
<evidence type="ECO:0000256" key="10">
    <source>
        <dbReference type="ARBA" id="ARBA00023004"/>
    </source>
</evidence>
<organism evidence="16">
    <name type="scientific">marine sediment metagenome</name>
    <dbReference type="NCBI Taxonomy" id="412755"/>
    <lineage>
        <taxon>unclassified sequences</taxon>
        <taxon>metagenomes</taxon>
        <taxon>ecological metagenomes</taxon>
    </lineage>
</organism>
<comment type="cofactor">
    <cofactor evidence="1">
        <name>FMN</name>
        <dbReference type="ChEBI" id="CHEBI:58210"/>
    </cofactor>
</comment>
<keyword evidence="13" id="KW-0003">3Fe-4S</keyword>
<evidence type="ECO:0000256" key="11">
    <source>
        <dbReference type="ARBA" id="ARBA00023014"/>
    </source>
</evidence>
<dbReference type="PROSITE" id="PS51278">
    <property type="entry name" value="GATASE_TYPE_2"/>
    <property type="match status" value="1"/>
</dbReference>
<evidence type="ECO:0000256" key="12">
    <source>
        <dbReference type="ARBA" id="ARBA00023164"/>
    </source>
</evidence>
<reference evidence="16" key="1">
    <citation type="journal article" date="2015" name="Nature">
        <title>Complex archaea that bridge the gap between prokaryotes and eukaryotes.</title>
        <authorList>
            <person name="Spang A."/>
            <person name="Saw J.H."/>
            <person name="Jorgensen S.L."/>
            <person name="Zaremba-Niedzwiedzka K."/>
            <person name="Martijn J."/>
            <person name="Lind A.E."/>
            <person name="van Eijk R."/>
            <person name="Schleper C."/>
            <person name="Guy L."/>
            <person name="Ettema T.J."/>
        </authorList>
    </citation>
    <scope>NUCLEOTIDE SEQUENCE</scope>
</reference>
<dbReference type="GO" id="GO:0006537">
    <property type="term" value="P:glutamate biosynthetic process"/>
    <property type="evidence" value="ECO:0007669"/>
    <property type="project" value="UniProtKB-KW"/>
</dbReference>
<keyword evidence="12" id="KW-0314">Glutamate biosynthesis</keyword>
<dbReference type="GO" id="GO:0019676">
    <property type="term" value="P:ammonia assimilation cycle"/>
    <property type="evidence" value="ECO:0007669"/>
    <property type="project" value="TreeGrafter"/>
</dbReference>
<gene>
    <name evidence="16" type="ORF">LCGC14_2636580</name>
</gene>
<dbReference type="GO" id="GO:0046872">
    <property type="term" value="F:metal ion binding"/>
    <property type="evidence" value="ECO:0007669"/>
    <property type="project" value="UniProtKB-KW"/>
</dbReference>
<keyword evidence="9" id="KW-0560">Oxidoreductase</keyword>
<feature type="domain" description="Glutamine amidotransferase type-2" evidence="15">
    <location>
        <begin position="22"/>
        <end position="375"/>
    </location>
</feature>
<feature type="non-terminal residue" evidence="16">
    <location>
        <position position="375"/>
    </location>
</feature>
<evidence type="ECO:0000256" key="6">
    <source>
        <dbReference type="ARBA" id="ARBA00022643"/>
    </source>
</evidence>
<evidence type="ECO:0000256" key="9">
    <source>
        <dbReference type="ARBA" id="ARBA00023002"/>
    </source>
</evidence>
<dbReference type="GO" id="GO:0015930">
    <property type="term" value="F:glutamate synthase activity"/>
    <property type="evidence" value="ECO:0007669"/>
    <property type="project" value="TreeGrafter"/>
</dbReference>
<dbReference type="Gene3D" id="3.60.20.10">
    <property type="entry name" value="Glutamine Phosphoribosylpyrophosphate, subunit 1, domain 1"/>
    <property type="match status" value="1"/>
</dbReference>
<dbReference type="PANTHER" id="PTHR11938:SF133">
    <property type="entry name" value="GLUTAMATE SYNTHASE (NADH)"/>
    <property type="match status" value="1"/>
</dbReference>
<name>A0A0F9AL94_9ZZZZ</name>
<dbReference type="Pfam" id="PF00310">
    <property type="entry name" value="GATase_2"/>
    <property type="match status" value="1"/>
</dbReference>
<sequence length="375" mass="41630">MSQAGLPPAQGLYDPRHEHDSCGVGFVAHIKGQRTHQLVDQGITAVEHLAHRGATGSEENTGDGAGVLIQIPHEFFQPECASLGITLPEAGRYGVGAFFASRDEQARSQAMELFKTIVEDEGQEVLGWRRTPTNNASVGTTAKAAEPEMYHVFIGRAEAVADDDAFERKLYVIRRRFENALHGSGIDDPATFYFASLSCRTVVYKGMLMPTQLRDYFPDLSDTRVKSALIMFHSRFSTNTFPSWRLAHPYRMISHNGEINTLRGNINWMRARESLLASPLFEDIQRILPIIDEEGSDTACFDNALELLLLGGYSLAHAMILMIPEAWDGHESMSAEKKAFYEYHSCVMEPWDGPASIAFTDGKSIGATLDRNGLR</sequence>
<dbReference type="InterPro" id="IPR029055">
    <property type="entry name" value="Ntn_hydrolases_N"/>
</dbReference>
<evidence type="ECO:0000256" key="3">
    <source>
        <dbReference type="ARBA" id="ARBA00009716"/>
    </source>
</evidence>
<comment type="cofactor">
    <cofactor evidence="2">
        <name>[3Fe-4S] cluster</name>
        <dbReference type="ChEBI" id="CHEBI:21137"/>
    </cofactor>
</comment>
<keyword evidence="11" id="KW-0411">Iron-sulfur</keyword>
<evidence type="ECO:0000256" key="2">
    <source>
        <dbReference type="ARBA" id="ARBA00001927"/>
    </source>
</evidence>
<evidence type="ECO:0000256" key="1">
    <source>
        <dbReference type="ARBA" id="ARBA00001917"/>
    </source>
</evidence>
<keyword evidence="8" id="KW-0315">Glutamine amidotransferase</keyword>
<keyword evidence="4" id="KW-0028">Amino-acid biosynthesis</keyword>
<dbReference type="InterPro" id="IPR017932">
    <property type="entry name" value="GATase_2_dom"/>
</dbReference>
<dbReference type="SUPFAM" id="SSF56235">
    <property type="entry name" value="N-terminal nucleophile aminohydrolases (Ntn hydrolases)"/>
    <property type="match status" value="1"/>
</dbReference>
<comment type="caution">
    <text evidence="16">The sequence shown here is derived from an EMBL/GenBank/DDBJ whole genome shotgun (WGS) entry which is preliminary data.</text>
</comment>
<keyword evidence="6" id="KW-0288">FMN</keyword>
<evidence type="ECO:0000256" key="5">
    <source>
        <dbReference type="ARBA" id="ARBA00022630"/>
    </source>
</evidence>
<dbReference type="EMBL" id="LAZR01045359">
    <property type="protein sequence ID" value="KKK99055.1"/>
    <property type="molecule type" value="Genomic_DNA"/>
</dbReference>
<evidence type="ECO:0000256" key="14">
    <source>
        <dbReference type="ARBA" id="ARBA00029440"/>
    </source>
</evidence>
<evidence type="ECO:0000256" key="4">
    <source>
        <dbReference type="ARBA" id="ARBA00022605"/>
    </source>
</evidence>
<evidence type="ECO:0000259" key="15">
    <source>
        <dbReference type="PROSITE" id="PS51278"/>
    </source>
</evidence>
<evidence type="ECO:0000256" key="13">
    <source>
        <dbReference type="ARBA" id="ARBA00023291"/>
    </source>
</evidence>
<comment type="pathway">
    <text evidence="14">Amino-acid biosynthesis.</text>
</comment>
<keyword evidence="5" id="KW-0285">Flavoprotein</keyword>
<dbReference type="CDD" id="cd00713">
    <property type="entry name" value="GltS"/>
    <property type="match status" value="1"/>
</dbReference>
<proteinExistence type="inferred from homology"/>
<keyword evidence="7" id="KW-0479">Metal-binding</keyword>
<keyword evidence="10" id="KW-0408">Iron</keyword>
<comment type="similarity">
    <text evidence="3">Belongs to the glutamate synthase family.</text>
</comment>
<evidence type="ECO:0000256" key="8">
    <source>
        <dbReference type="ARBA" id="ARBA00022962"/>
    </source>
</evidence>
<protein>
    <recommendedName>
        <fullName evidence="15">Glutamine amidotransferase type-2 domain-containing protein</fullName>
    </recommendedName>
</protein>
<dbReference type="AlphaFoldDB" id="A0A0F9AL94"/>
<evidence type="ECO:0000256" key="7">
    <source>
        <dbReference type="ARBA" id="ARBA00022723"/>
    </source>
</evidence>
<evidence type="ECO:0000313" key="16">
    <source>
        <dbReference type="EMBL" id="KKK99055.1"/>
    </source>
</evidence>